<dbReference type="GeneID" id="6080144"/>
<reference evidence="2 3" key="1">
    <citation type="journal article" date="2008" name="Nature">
        <title>The genome of Laccaria bicolor provides insights into mycorrhizal symbiosis.</title>
        <authorList>
            <person name="Martin F."/>
            <person name="Aerts A."/>
            <person name="Ahren D."/>
            <person name="Brun A."/>
            <person name="Danchin E.G.J."/>
            <person name="Duchaussoy F."/>
            <person name="Gibon J."/>
            <person name="Kohler A."/>
            <person name="Lindquist E."/>
            <person name="Pereda V."/>
            <person name="Salamov A."/>
            <person name="Shapiro H.J."/>
            <person name="Wuyts J."/>
            <person name="Blaudez D."/>
            <person name="Buee M."/>
            <person name="Brokstein P."/>
            <person name="Canbaeck B."/>
            <person name="Cohen D."/>
            <person name="Courty P.E."/>
            <person name="Coutinho P.M."/>
            <person name="Delaruelle C."/>
            <person name="Detter J.C."/>
            <person name="Deveau A."/>
            <person name="DiFazio S."/>
            <person name="Duplessis S."/>
            <person name="Fraissinet-Tachet L."/>
            <person name="Lucic E."/>
            <person name="Frey-Klett P."/>
            <person name="Fourrey C."/>
            <person name="Feussner I."/>
            <person name="Gay G."/>
            <person name="Grimwood J."/>
            <person name="Hoegger P.J."/>
            <person name="Jain P."/>
            <person name="Kilaru S."/>
            <person name="Labbe J."/>
            <person name="Lin Y.C."/>
            <person name="Legue V."/>
            <person name="Le Tacon F."/>
            <person name="Marmeisse R."/>
            <person name="Melayah D."/>
            <person name="Montanini B."/>
            <person name="Muratet M."/>
            <person name="Nehls U."/>
            <person name="Niculita-Hirzel H."/>
            <person name="Oudot-Le Secq M.P."/>
            <person name="Peter M."/>
            <person name="Quesneville H."/>
            <person name="Rajashekar B."/>
            <person name="Reich M."/>
            <person name="Rouhier N."/>
            <person name="Schmutz J."/>
            <person name="Yin T."/>
            <person name="Chalot M."/>
            <person name="Henrissat B."/>
            <person name="Kuees U."/>
            <person name="Lucas S."/>
            <person name="Van de Peer Y."/>
            <person name="Podila G.K."/>
            <person name="Polle A."/>
            <person name="Pukkila P.J."/>
            <person name="Richardson P.M."/>
            <person name="Rouze P."/>
            <person name="Sanders I.R."/>
            <person name="Stajich J.E."/>
            <person name="Tunlid A."/>
            <person name="Tuskan G."/>
            <person name="Grigoriev I.V."/>
        </authorList>
    </citation>
    <scope>NUCLEOTIDE SEQUENCE [LARGE SCALE GENOMIC DNA]</scope>
    <source>
        <strain evidence="3">S238N-H82 / ATCC MYA-4686</strain>
    </source>
</reference>
<protein>
    <submittedName>
        <fullName evidence="2">Predicted protein</fullName>
    </submittedName>
</protein>
<feature type="region of interest" description="Disordered" evidence="1">
    <location>
        <begin position="1"/>
        <end position="20"/>
    </location>
</feature>
<organism evidence="3">
    <name type="scientific">Laccaria bicolor (strain S238N-H82 / ATCC MYA-4686)</name>
    <name type="common">Bicoloured deceiver</name>
    <name type="synonym">Laccaria laccata var. bicolor</name>
    <dbReference type="NCBI Taxonomy" id="486041"/>
    <lineage>
        <taxon>Eukaryota</taxon>
        <taxon>Fungi</taxon>
        <taxon>Dikarya</taxon>
        <taxon>Basidiomycota</taxon>
        <taxon>Agaricomycotina</taxon>
        <taxon>Agaricomycetes</taxon>
        <taxon>Agaricomycetidae</taxon>
        <taxon>Agaricales</taxon>
        <taxon>Agaricineae</taxon>
        <taxon>Hydnangiaceae</taxon>
        <taxon>Laccaria</taxon>
    </lineage>
</organism>
<dbReference type="InParanoid" id="B0DKP9"/>
<dbReference type="Proteomes" id="UP000001194">
    <property type="component" value="Unassembled WGS sequence"/>
</dbReference>
<proteinExistence type="predicted"/>
<dbReference type="KEGG" id="lbc:LACBIDRAFT_330253"/>
<name>B0DKP9_LACBS</name>
<dbReference type="EMBL" id="DS547116">
    <property type="protein sequence ID" value="EDR04683.1"/>
    <property type="molecule type" value="Genomic_DNA"/>
</dbReference>
<feature type="compositionally biased region" description="Polar residues" evidence="1">
    <location>
        <begin position="1"/>
        <end position="12"/>
    </location>
</feature>
<gene>
    <name evidence="2" type="ORF">LACBIDRAFT_330253</name>
</gene>
<dbReference type="HOGENOM" id="CLU_1156569_0_0_1"/>
<sequence>MTTCPKSWQPNVSHKRRGTREAELRYGVAMRATAPVERASLPAYERLEIGGGKQTVEIWYYRIGSDVVQVKVSAAQMLPASSRTVSTSSTNPISGYPTYGVPAIPPFSVNVPNGSEPCEGGVVEYVSELSRFLHQTQRASRMNSSSWQRQVGAFKCCMRPLRDLRIALLWWRICWVEMLSGVLSNPTMPDGRLSDVHIICRGFHDRSTSFWEDCTETTAPISEIDLYFTPPFNALRFHFV</sequence>
<evidence type="ECO:0000313" key="3">
    <source>
        <dbReference type="Proteomes" id="UP000001194"/>
    </source>
</evidence>
<evidence type="ECO:0000313" key="2">
    <source>
        <dbReference type="EMBL" id="EDR04683.1"/>
    </source>
</evidence>
<dbReference type="RefSeq" id="XP_001884507.1">
    <property type="nucleotide sequence ID" value="XM_001884472.1"/>
</dbReference>
<accession>B0DKP9</accession>
<dbReference type="AlphaFoldDB" id="B0DKP9"/>
<keyword evidence="3" id="KW-1185">Reference proteome</keyword>
<evidence type="ECO:0000256" key="1">
    <source>
        <dbReference type="SAM" id="MobiDB-lite"/>
    </source>
</evidence>